<dbReference type="RefSeq" id="XP_005112277.2">
    <property type="nucleotide sequence ID" value="XM_005112220.3"/>
</dbReference>
<dbReference type="PRINTS" id="PR01356">
    <property type="entry name" value="GFGPROTEIN"/>
</dbReference>
<keyword evidence="2" id="KW-0378">Hydrolase</keyword>
<dbReference type="Gene3D" id="3.40.630.30">
    <property type="match status" value="1"/>
</dbReference>
<dbReference type="CDD" id="cd04670">
    <property type="entry name" value="NUDIX_ASFGF2_Nudt6"/>
    <property type="match status" value="1"/>
</dbReference>
<dbReference type="GeneID" id="101862390"/>
<reference evidence="5" key="1">
    <citation type="submission" date="2025-08" db="UniProtKB">
        <authorList>
            <consortium name="RefSeq"/>
        </authorList>
    </citation>
    <scope>IDENTIFICATION</scope>
</reference>
<evidence type="ECO:0000259" key="3">
    <source>
        <dbReference type="PROSITE" id="PS51462"/>
    </source>
</evidence>
<name>A0ABM0K9P2_APLCA</name>
<dbReference type="SUPFAM" id="SSF55811">
    <property type="entry name" value="Nudix"/>
    <property type="match status" value="1"/>
</dbReference>
<dbReference type="Pfam" id="PF00293">
    <property type="entry name" value="NUDIX"/>
    <property type="match status" value="1"/>
</dbReference>
<dbReference type="InterPro" id="IPR040618">
    <property type="entry name" value="Pre-Nudix"/>
</dbReference>
<gene>
    <name evidence="5" type="primary">LOC101862390</name>
</gene>
<comment type="similarity">
    <text evidence="1">Belongs to the Nudix hydrolase family.</text>
</comment>
<evidence type="ECO:0000313" key="4">
    <source>
        <dbReference type="Proteomes" id="UP000694888"/>
    </source>
</evidence>
<evidence type="ECO:0000256" key="2">
    <source>
        <dbReference type="ARBA" id="ARBA00022801"/>
    </source>
</evidence>
<dbReference type="InterPro" id="IPR003293">
    <property type="entry name" value="Nudix_hydrolase6-like"/>
</dbReference>
<evidence type="ECO:0000256" key="1">
    <source>
        <dbReference type="ARBA" id="ARBA00005582"/>
    </source>
</evidence>
<dbReference type="PROSITE" id="PS00893">
    <property type="entry name" value="NUDIX_BOX"/>
    <property type="match status" value="1"/>
</dbReference>
<dbReference type="InterPro" id="IPR020084">
    <property type="entry name" value="NUDIX_hydrolase_CS"/>
</dbReference>
<organism evidence="4 5">
    <name type="scientific">Aplysia californica</name>
    <name type="common">California sea hare</name>
    <dbReference type="NCBI Taxonomy" id="6500"/>
    <lineage>
        <taxon>Eukaryota</taxon>
        <taxon>Metazoa</taxon>
        <taxon>Spiralia</taxon>
        <taxon>Lophotrochozoa</taxon>
        <taxon>Mollusca</taxon>
        <taxon>Gastropoda</taxon>
        <taxon>Heterobranchia</taxon>
        <taxon>Euthyneura</taxon>
        <taxon>Tectipleura</taxon>
        <taxon>Aplysiida</taxon>
        <taxon>Aplysioidea</taxon>
        <taxon>Aplysiidae</taxon>
        <taxon>Aplysia</taxon>
    </lineage>
</organism>
<dbReference type="InterPro" id="IPR015797">
    <property type="entry name" value="NUDIX_hydrolase-like_dom_sf"/>
</dbReference>
<evidence type="ECO:0000313" key="5">
    <source>
        <dbReference type="RefSeq" id="XP_005112277.2"/>
    </source>
</evidence>
<feature type="domain" description="Nudix hydrolase" evidence="3">
    <location>
        <begin position="213"/>
        <end position="343"/>
    </location>
</feature>
<sequence>MMLNKVQLLPLRMKGSVHMMKIDFSGSITNVCMLVQCLRASHQLAGRGSCRHICSQSRVMERGGATCSENLSSIFPPVRNHSIRSLSSPPSFCYRKNLARGNVSHMACRSMSSLQGTKDRYQGLWVNLAYPQEEQDIQNMTEDQFHLLLTESLLRWRTEGLSCVWLKVPISHSRFVSVAWRQGFEYHHAEGKAAVLNLWMKPEAESKVPQFATHQVGVSGIVIKEDSGEVLVVKDKNRSHSLWKFPGGLSDLGEDIAVTAEREVFEETGVRAEFQSVLAFRQQHTLPGAFGRSDLYFLCRLRPLTFDLHPCSEEIQACQWMTLTQLRQEVETTSMTLRLADVVQKGLTHGFQEVDIGATEMASIYRGLKFNLFHRPL</sequence>
<dbReference type="InterPro" id="IPR000086">
    <property type="entry name" value="NUDIX_hydrolase_dom"/>
</dbReference>
<keyword evidence="4" id="KW-1185">Reference proteome</keyword>
<dbReference type="PANTHER" id="PTHR13994">
    <property type="entry name" value="NUDIX HYDROLASE RELATED"/>
    <property type="match status" value="1"/>
</dbReference>
<dbReference type="PANTHER" id="PTHR13994:SF46">
    <property type="entry name" value="NUCLEOSIDE DIPHOSPHATE-LINKED MOIETY X MOTIF 6"/>
    <property type="match status" value="1"/>
</dbReference>
<dbReference type="Pfam" id="PF18290">
    <property type="entry name" value="Nudix_hydro"/>
    <property type="match status" value="1"/>
</dbReference>
<dbReference type="Proteomes" id="UP000694888">
    <property type="component" value="Unplaced"/>
</dbReference>
<accession>A0ABM0K9P2</accession>
<dbReference type="Gene3D" id="3.90.79.10">
    <property type="entry name" value="Nucleoside Triphosphate Pyrophosphohydrolase"/>
    <property type="match status" value="1"/>
</dbReference>
<protein>
    <submittedName>
        <fullName evidence="5">Nucleoside diphosphate-linked moiety X motif 6</fullName>
    </submittedName>
</protein>
<dbReference type="PROSITE" id="PS51462">
    <property type="entry name" value="NUDIX"/>
    <property type="match status" value="1"/>
</dbReference>
<proteinExistence type="inferred from homology"/>